<keyword evidence="5" id="KW-0812">Transmembrane</keyword>
<dbReference type="PANTHER" id="PTHR38762:SF1">
    <property type="entry name" value="CRYPTIC OUTER MEMBRANE PORIN BGLH-RELATED"/>
    <property type="match status" value="1"/>
</dbReference>
<comment type="caution">
    <text evidence="11">The sequence shown here is derived from an EMBL/GenBank/DDBJ whole genome shotgun (WGS) entry which is preliminary data.</text>
</comment>
<comment type="similarity">
    <text evidence="2">Belongs to the porin LamB (TC 1.B.3) family.</text>
</comment>
<dbReference type="GO" id="GO:0015774">
    <property type="term" value="P:polysaccharide transport"/>
    <property type="evidence" value="ECO:0007669"/>
    <property type="project" value="TreeGrafter"/>
</dbReference>
<evidence type="ECO:0000256" key="7">
    <source>
        <dbReference type="ARBA" id="ARBA00023114"/>
    </source>
</evidence>
<evidence type="ECO:0000256" key="6">
    <source>
        <dbReference type="ARBA" id="ARBA00023065"/>
    </source>
</evidence>
<evidence type="ECO:0000313" key="12">
    <source>
        <dbReference type="Proteomes" id="UP000013270"/>
    </source>
</evidence>
<keyword evidence="7" id="KW-0626">Porin</keyword>
<evidence type="ECO:0000256" key="5">
    <source>
        <dbReference type="ARBA" id="ARBA00022692"/>
    </source>
</evidence>
<dbReference type="GO" id="GO:0015144">
    <property type="term" value="F:carbohydrate transmembrane transporter activity"/>
    <property type="evidence" value="ECO:0007669"/>
    <property type="project" value="TreeGrafter"/>
</dbReference>
<dbReference type="PATRIC" id="fig|1217651.3.peg.4046"/>
<dbReference type="HOGENOM" id="CLU_032473_4_1_6"/>
<name>N8YFM4_ACIBZ</name>
<evidence type="ECO:0000256" key="1">
    <source>
        <dbReference type="ARBA" id="ARBA00004571"/>
    </source>
</evidence>
<dbReference type="RefSeq" id="WP_004825554.1">
    <property type="nucleotide sequence ID" value="NZ_KB849460.1"/>
</dbReference>
<feature type="chain" id="PRO_5004136980" description="Maltoporin" evidence="10">
    <location>
        <begin position="22"/>
        <end position="393"/>
    </location>
</feature>
<evidence type="ECO:0000256" key="4">
    <source>
        <dbReference type="ARBA" id="ARBA00022452"/>
    </source>
</evidence>
<evidence type="ECO:0000256" key="9">
    <source>
        <dbReference type="ARBA" id="ARBA00023237"/>
    </source>
</evidence>
<proteinExistence type="inferred from homology"/>
<dbReference type="Gene3D" id="2.40.170.10">
    <property type="entry name" value="Porin, LamB type"/>
    <property type="match status" value="1"/>
</dbReference>
<keyword evidence="8" id="KW-0472">Membrane</keyword>
<evidence type="ECO:0000256" key="3">
    <source>
        <dbReference type="ARBA" id="ARBA00022448"/>
    </source>
</evidence>
<sequence length="393" mass="45263">MKKLIGLIGIASIFSSYPAYAVELHGYFRTGIGTSENGNIQECFKLTGAPTKYRLGNECEQYAEFSAKQPIANFKDGSQLSINGMVQFYNVYGQALKFSGDNGYTRLNQIYLDWRNLAVLNGGNFWAGRRYYNRNDSHMTDFFYWNQSATGFGIDSYDLNDYKISYSFSRKDNLFQEEMASKHDLTVKGININPDNELQLGASYIDHQQNNGWSLIVQDIQKHRFNGKNTVALQYGEGPGTGLSYTGDVNLSRNNTTFRTLEMFDWQTESNRFNGQMQAVYQKNNFKDLPNTEWISLGSRTSYVLNDKVKITGEFGFDQIKDTEKRNLTKLTLAPTWAFKGTKYYDRPELRVYYTYANWNNAERKLRDQVMPDSDFVASNHGSNFGIQLENWW</sequence>
<dbReference type="GO" id="GO:0006811">
    <property type="term" value="P:monoatomic ion transport"/>
    <property type="evidence" value="ECO:0007669"/>
    <property type="project" value="UniProtKB-KW"/>
</dbReference>
<protein>
    <recommendedName>
        <fullName evidence="13">Maltoporin</fullName>
    </recommendedName>
</protein>
<dbReference type="InterPro" id="IPR050286">
    <property type="entry name" value="G_neg_Bact_CarbUptk_Porin"/>
</dbReference>
<reference evidence="11 12" key="1">
    <citation type="submission" date="2013-02" db="EMBL/GenBank/DDBJ databases">
        <title>The Genome Sequence of Acinetobacter bereziniae NIPH 3.</title>
        <authorList>
            <consortium name="The Broad Institute Genome Sequencing Platform"/>
            <consortium name="The Broad Institute Genome Sequencing Center for Infectious Disease"/>
            <person name="Cerqueira G."/>
            <person name="Feldgarden M."/>
            <person name="Courvalin P."/>
            <person name="Perichon B."/>
            <person name="Grillot-Courvalin C."/>
            <person name="Clermont D."/>
            <person name="Rocha E."/>
            <person name="Yoon E.-J."/>
            <person name="Nemec A."/>
            <person name="Walker B."/>
            <person name="Young S.K."/>
            <person name="Zeng Q."/>
            <person name="Gargeya S."/>
            <person name="Fitzgerald M."/>
            <person name="Haas B."/>
            <person name="Abouelleil A."/>
            <person name="Alvarado L."/>
            <person name="Arachchi H.M."/>
            <person name="Berlin A.M."/>
            <person name="Chapman S.B."/>
            <person name="Dewar J."/>
            <person name="Goldberg J."/>
            <person name="Griggs A."/>
            <person name="Gujja S."/>
            <person name="Hansen M."/>
            <person name="Howarth C."/>
            <person name="Imamovic A."/>
            <person name="Larimer J."/>
            <person name="McCowan C."/>
            <person name="Murphy C."/>
            <person name="Neiman D."/>
            <person name="Pearson M."/>
            <person name="Priest M."/>
            <person name="Roberts A."/>
            <person name="Saif S."/>
            <person name="Shea T."/>
            <person name="Sisk P."/>
            <person name="Sykes S."/>
            <person name="Wortman J."/>
            <person name="Nusbaum C."/>
            <person name="Birren B."/>
        </authorList>
    </citation>
    <scope>NUCLEOTIDE SEQUENCE [LARGE SCALE GENOMIC DNA]</scope>
    <source>
        <strain evidence="11 12">NIPH 3</strain>
    </source>
</reference>
<dbReference type="Proteomes" id="UP000013270">
    <property type="component" value="Unassembled WGS sequence"/>
</dbReference>
<evidence type="ECO:0000256" key="10">
    <source>
        <dbReference type="SAM" id="SignalP"/>
    </source>
</evidence>
<keyword evidence="4" id="KW-1134">Transmembrane beta strand</keyword>
<organism evidence="11 12">
    <name type="scientific">Acinetobacter bereziniae NIPH 3</name>
    <dbReference type="NCBI Taxonomy" id="1217651"/>
    <lineage>
        <taxon>Bacteria</taxon>
        <taxon>Pseudomonadati</taxon>
        <taxon>Pseudomonadota</taxon>
        <taxon>Gammaproteobacteria</taxon>
        <taxon>Moraxellales</taxon>
        <taxon>Moraxellaceae</taxon>
        <taxon>Acinetobacter</taxon>
    </lineage>
</organism>
<dbReference type="EMBL" id="APPK01000054">
    <property type="protein sequence ID" value="ENV20054.1"/>
    <property type="molecule type" value="Genomic_DNA"/>
</dbReference>
<dbReference type="InterPro" id="IPR003192">
    <property type="entry name" value="Porin_LamB"/>
</dbReference>
<dbReference type="GO" id="GO:0009279">
    <property type="term" value="C:cell outer membrane"/>
    <property type="evidence" value="ECO:0007669"/>
    <property type="project" value="UniProtKB-SubCell"/>
</dbReference>
<evidence type="ECO:0000256" key="2">
    <source>
        <dbReference type="ARBA" id="ARBA00007055"/>
    </source>
</evidence>
<evidence type="ECO:0000256" key="8">
    <source>
        <dbReference type="ARBA" id="ARBA00023136"/>
    </source>
</evidence>
<comment type="subcellular location">
    <subcellularLocation>
        <location evidence="1">Cell outer membrane</location>
        <topology evidence="1">Multi-pass membrane protein</topology>
    </subcellularLocation>
</comment>
<keyword evidence="10" id="KW-0732">Signal</keyword>
<accession>N8YFM4</accession>
<evidence type="ECO:0008006" key="13">
    <source>
        <dbReference type="Google" id="ProtNLM"/>
    </source>
</evidence>
<dbReference type="PANTHER" id="PTHR38762">
    <property type="entry name" value="CRYPTIC OUTER MEMBRANE PORIN BGLH-RELATED"/>
    <property type="match status" value="1"/>
</dbReference>
<keyword evidence="3" id="KW-0813">Transport</keyword>
<dbReference type="AlphaFoldDB" id="N8YFM4"/>
<keyword evidence="9" id="KW-0998">Cell outer membrane</keyword>
<dbReference type="GO" id="GO:0046930">
    <property type="term" value="C:pore complex"/>
    <property type="evidence" value="ECO:0007669"/>
    <property type="project" value="UniProtKB-KW"/>
</dbReference>
<dbReference type="InterPro" id="IPR036998">
    <property type="entry name" value="Porin_LamB_sf"/>
</dbReference>
<gene>
    <name evidence="11" type="ORF">F963_04103</name>
</gene>
<dbReference type="CDD" id="cd01346">
    <property type="entry name" value="Maltoporin-like"/>
    <property type="match status" value="1"/>
</dbReference>
<feature type="signal peptide" evidence="10">
    <location>
        <begin position="1"/>
        <end position="21"/>
    </location>
</feature>
<evidence type="ECO:0000313" key="11">
    <source>
        <dbReference type="EMBL" id="ENV20054.1"/>
    </source>
</evidence>
<dbReference type="SUPFAM" id="SSF56935">
    <property type="entry name" value="Porins"/>
    <property type="match status" value="1"/>
</dbReference>
<dbReference type="Pfam" id="PF02264">
    <property type="entry name" value="LamB"/>
    <property type="match status" value="1"/>
</dbReference>
<keyword evidence="6" id="KW-0406">Ion transport</keyword>
<dbReference type="GO" id="GO:0015288">
    <property type="term" value="F:porin activity"/>
    <property type="evidence" value="ECO:0007669"/>
    <property type="project" value="UniProtKB-KW"/>
</dbReference>